<dbReference type="OrthoDB" id="5459937at2"/>
<dbReference type="Gene3D" id="3.40.630.30">
    <property type="match status" value="1"/>
</dbReference>
<dbReference type="SUPFAM" id="SSF55729">
    <property type="entry name" value="Acyl-CoA N-acyltransferases (Nat)"/>
    <property type="match status" value="1"/>
</dbReference>
<dbReference type="STRING" id="696762.PFRI_37010"/>
<dbReference type="EC" id="2.3.1.-" evidence="4"/>
<dbReference type="InterPro" id="IPR000182">
    <property type="entry name" value="GNAT_dom"/>
</dbReference>
<feature type="domain" description="N-acetyltransferase" evidence="3">
    <location>
        <begin position="1"/>
        <end position="160"/>
    </location>
</feature>
<reference evidence="4 5" key="1">
    <citation type="submission" date="2016-10" db="EMBL/GenBank/DDBJ databases">
        <title>Genome sequence of Planktotalea frisia SH6-1.</title>
        <authorList>
            <person name="Poehlein A."/>
            <person name="Bakenhus I."/>
            <person name="Voget S."/>
            <person name="Brinkhoff T."/>
            <person name="Simon M."/>
        </authorList>
    </citation>
    <scope>NUCLEOTIDE SEQUENCE [LARGE SCALE GENOMIC DNA]</scope>
    <source>
        <strain evidence="4 5">SH6-1</strain>
    </source>
</reference>
<dbReference type="PANTHER" id="PTHR43072">
    <property type="entry name" value="N-ACETYLTRANSFERASE"/>
    <property type="match status" value="1"/>
</dbReference>
<dbReference type="RefSeq" id="WP_072632180.1">
    <property type="nucleotide sequence ID" value="NZ_MLCB01000201.1"/>
</dbReference>
<evidence type="ECO:0000256" key="1">
    <source>
        <dbReference type="ARBA" id="ARBA00022679"/>
    </source>
</evidence>
<proteinExistence type="predicted"/>
<dbReference type="PANTHER" id="PTHR43072:SF23">
    <property type="entry name" value="UPF0039 PROTEIN C11D3.02C"/>
    <property type="match status" value="1"/>
</dbReference>
<keyword evidence="5" id="KW-1185">Reference proteome</keyword>
<organism evidence="4 5">
    <name type="scientific">Planktotalea frisia</name>
    <dbReference type="NCBI Taxonomy" id="696762"/>
    <lineage>
        <taxon>Bacteria</taxon>
        <taxon>Pseudomonadati</taxon>
        <taxon>Pseudomonadota</taxon>
        <taxon>Alphaproteobacteria</taxon>
        <taxon>Rhodobacterales</taxon>
        <taxon>Paracoccaceae</taxon>
        <taxon>Planktotalea</taxon>
    </lineage>
</organism>
<dbReference type="AlphaFoldDB" id="A0A1L9NS11"/>
<protein>
    <submittedName>
        <fullName evidence="4">N-acyltransferase YncA</fullName>
        <ecNumber evidence="4">2.3.1.-</ecNumber>
    </submittedName>
</protein>
<keyword evidence="1 4" id="KW-0808">Transferase</keyword>
<dbReference type="Pfam" id="PF00583">
    <property type="entry name" value="Acetyltransf_1"/>
    <property type="match status" value="1"/>
</dbReference>
<dbReference type="PROSITE" id="PS51186">
    <property type="entry name" value="GNAT"/>
    <property type="match status" value="1"/>
</dbReference>
<keyword evidence="2 4" id="KW-0012">Acyltransferase</keyword>
<dbReference type="EMBL" id="MLCB01000201">
    <property type="protein sequence ID" value="OJI92106.1"/>
    <property type="molecule type" value="Genomic_DNA"/>
</dbReference>
<sequence length="166" mass="18436">MIIRPAQADDAQAICDIWNPLIKDTAVTFTDEIKTVQSISDLIKTRDGAFFVAEKDGAICGFTSYSAFRGGPGYWRSKEISINLAPNARRQGMGGALLKWLETHAREQNVHSLIAAISGENPSAQSFHQKLRYQHIATLPEVGFKFGRYMDLILMQKILPPLGDMP</sequence>
<dbReference type="CDD" id="cd04301">
    <property type="entry name" value="NAT_SF"/>
    <property type="match status" value="1"/>
</dbReference>
<evidence type="ECO:0000313" key="4">
    <source>
        <dbReference type="EMBL" id="OJI92106.1"/>
    </source>
</evidence>
<name>A0A1L9NS11_9RHOB</name>
<evidence type="ECO:0000313" key="5">
    <source>
        <dbReference type="Proteomes" id="UP000184514"/>
    </source>
</evidence>
<evidence type="ECO:0000256" key="2">
    <source>
        <dbReference type="ARBA" id="ARBA00023315"/>
    </source>
</evidence>
<dbReference type="Proteomes" id="UP000184514">
    <property type="component" value="Unassembled WGS sequence"/>
</dbReference>
<gene>
    <name evidence="4" type="primary">yncA</name>
    <name evidence="4" type="ORF">PFRI_37010</name>
</gene>
<evidence type="ECO:0000259" key="3">
    <source>
        <dbReference type="PROSITE" id="PS51186"/>
    </source>
</evidence>
<comment type="caution">
    <text evidence="4">The sequence shown here is derived from an EMBL/GenBank/DDBJ whole genome shotgun (WGS) entry which is preliminary data.</text>
</comment>
<dbReference type="GO" id="GO:0016747">
    <property type="term" value="F:acyltransferase activity, transferring groups other than amino-acyl groups"/>
    <property type="evidence" value="ECO:0007669"/>
    <property type="project" value="InterPro"/>
</dbReference>
<accession>A0A1L9NS11</accession>
<dbReference type="InterPro" id="IPR016181">
    <property type="entry name" value="Acyl_CoA_acyltransferase"/>
</dbReference>